<comment type="caution">
    <text evidence="1">The sequence shown here is derived from an EMBL/GenBank/DDBJ whole genome shotgun (WGS) entry which is preliminary data.</text>
</comment>
<accession>A0A9Q6ELI4</accession>
<dbReference type="Proteomes" id="UP000222310">
    <property type="component" value="Unassembled WGS sequence"/>
</dbReference>
<evidence type="ECO:0000313" key="1">
    <source>
        <dbReference type="EMBL" id="PHK03795.1"/>
    </source>
</evidence>
<gene>
    <name evidence="1" type="ORF">VF08_13625</name>
</gene>
<protein>
    <recommendedName>
        <fullName evidence="3">SH3 domain-containing protein</fullName>
    </recommendedName>
</protein>
<proteinExistence type="predicted"/>
<organism evidence="1 2">
    <name type="scientific">Nostoc linckia z8</name>
    <dbReference type="NCBI Taxonomy" id="1628746"/>
    <lineage>
        <taxon>Bacteria</taxon>
        <taxon>Bacillati</taxon>
        <taxon>Cyanobacteriota</taxon>
        <taxon>Cyanophyceae</taxon>
        <taxon>Nostocales</taxon>
        <taxon>Nostocaceae</taxon>
        <taxon>Nostoc</taxon>
    </lineage>
</organism>
<evidence type="ECO:0000313" key="2">
    <source>
        <dbReference type="Proteomes" id="UP000222310"/>
    </source>
</evidence>
<dbReference type="EMBL" id="LAHD01000032">
    <property type="protein sequence ID" value="PHK03795.1"/>
    <property type="molecule type" value="Genomic_DNA"/>
</dbReference>
<name>A0A9Q6ELI4_NOSLI</name>
<reference evidence="1 2" key="1">
    <citation type="submission" date="2015-02" db="EMBL/GenBank/DDBJ databases">
        <title>Nostoc linckia genome annotation.</title>
        <authorList>
            <person name="Zhou Z."/>
        </authorList>
    </citation>
    <scope>NUCLEOTIDE SEQUENCE [LARGE SCALE GENOMIC DNA]</scope>
    <source>
        <strain evidence="2">z8</strain>
    </source>
</reference>
<dbReference type="AlphaFoldDB" id="A0A9Q6ELI4"/>
<evidence type="ECO:0008006" key="3">
    <source>
        <dbReference type="Google" id="ProtNLM"/>
    </source>
</evidence>
<sequence length="233" mass="25576">MKFITDKVVKNTCIYSKMARFLQSLPQISLTVFYLWVSTPNFLPTANAATPKSANKQVTCQAKKLRNDEALFLYLRKPQGEFEDGGAINLYEDAKLQVLAKGAENWIYISVIDADSPKEKGLEGWMRSSALKCTGNVAQVKPALCEVTGLQSGSGQLALRATAGGKATAALDNGNNITLLKPDIVSLQGRPTPWVNVRVTNSLNNRLVGREGWINSQYILCYSQQSNDAINYP</sequence>